<feature type="transmembrane region" description="Helical" evidence="1">
    <location>
        <begin position="77"/>
        <end position="102"/>
    </location>
</feature>
<sequence>MAVLLAWIICPIVFGICFLSQTIYFIYKILQSRNTDYSGGSPITTIHMTDGEATCCMGWAWTSCIDKTTNRITLKTFIAWYIVAVSLDVIITVIFYLILYHWHRIYV</sequence>
<evidence type="ECO:0000313" key="2">
    <source>
        <dbReference type="EMBL" id="CAF0722552.1"/>
    </source>
</evidence>
<name>A0A813MUF5_9BILA</name>
<dbReference type="EMBL" id="CAJOBD010000171">
    <property type="protein sequence ID" value="CAF3602577.1"/>
    <property type="molecule type" value="Genomic_DNA"/>
</dbReference>
<keyword evidence="7" id="KW-1185">Reference proteome</keyword>
<protein>
    <submittedName>
        <fullName evidence="2">Uncharacterized protein</fullName>
    </submittedName>
</protein>
<evidence type="ECO:0000313" key="7">
    <source>
        <dbReference type="Proteomes" id="UP000663870"/>
    </source>
</evidence>
<keyword evidence="1" id="KW-0472">Membrane</keyword>
<dbReference type="Proteomes" id="UP000663836">
    <property type="component" value="Unassembled WGS sequence"/>
</dbReference>
<comment type="caution">
    <text evidence="2">The sequence shown here is derived from an EMBL/GenBank/DDBJ whole genome shotgun (WGS) entry which is preliminary data.</text>
</comment>
<dbReference type="EMBL" id="CAJNOT010000051">
    <property type="protein sequence ID" value="CAF0804407.1"/>
    <property type="molecule type" value="Genomic_DNA"/>
</dbReference>
<evidence type="ECO:0000313" key="6">
    <source>
        <dbReference type="Proteomes" id="UP000663854"/>
    </source>
</evidence>
<gene>
    <name evidence="5" type="ORF">JBS370_LOCUS3868</name>
    <name evidence="4" type="ORF">JXQ802_LOCUS9581</name>
    <name evidence="2" type="ORF">PYM288_LOCUS325</name>
    <name evidence="3" type="ORF">ZHD862_LOCUS2587</name>
</gene>
<keyword evidence="1" id="KW-1133">Transmembrane helix</keyword>
<organism evidence="2 6">
    <name type="scientific">Rotaria sordida</name>
    <dbReference type="NCBI Taxonomy" id="392033"/>
    <lineage>
        <taxon>Eukaryota</taxon>
        <taxon>Metazoa</taxon>
        <taxon>Spiralia</taxon>
        <taxon>Gnathifera</taxon>
        <taxon>Rotifera</taxon>
        <taxon>Eurotatoria</taxon>
        <taxon>Bdelloidea</taxon>
        <taxon>Philodinida</taxon>
        <taxon>Philodinidae</taxon>
        <taxon>Rotaria</taxon>
    </lineage>
</organism>
<feature type="transmembrane region" description="Helical" evidence="1">
    <location>
        <begin position="6"/>
        <end position="27"/>
    </location>
</feature>
<accession>A0A813MUF5</accession>
<dbReference type="Proteomes" id="UP000663870">
    <property type="component" value="Unassembled WGS sequence"/>
</dbReference>
<evidence type="ECO:0000313" key="3">
    <source>
        <dbReference type="EMBL" id="CAF0804407.1"/>
    </source>
</evidence>
<evidence type="ECO:0000256" key="1">
    <source>
        <dbReference type="SAM" id="Phobius"/>
    </source>
</evidence>
<keyword evidence="1" id="KW-0812">Transmembrane</keyword>
<dbReference type="EMBL" id="CAJNOH010000001">
    <property type="protein sequence ID" value="CAF0722552.1"/>
    <property type="molecule type" value="Genomic_DNA"/>
</dbReference>
<evidence type="ECO:0000313" key="4">
    <source>
        <dbReference type="EMBL" id="CAF0909714.1"/>
    </source>
</evidence>
<reference evidence="2" key="1">
    <citation type="submission" date="2021-02" db="EMBL/GenBank/DDBJ databases">
        <authorList>
            <person name="Nowell W R."/>
        </authorList>
    </citation>
    <scope>NUCLEOTIDE SEQUENCE</scope>
</reference>
<evidence type="ECO:0000313" key="5">
    <source>
        <dbReference type="EMBL" id="CAF3602577.1"/>
    </source>
</evidence>
<dbReference type="EMBL" id="CAJNOL010000176">
    <property type="protein sequence ID" value="CAF0909714.1"/>
    <property type="molecule type" value="Genomic_DNA"/>
</dbReference>
<proteinExistence type="predicted"/>
<dbReference type="Proteomes" id="UP000663854">
    <property type="component" value="Unassembled WGS sequence"/>
</dbReference>
<dbReference type="AlphaFoldDB" id="A0A813MUF5"/>
<dbReference type="Proteomes" id="UP000663864">
    <property type="component" value="Unassembled WGS sequence"/>
</dbReference>